<evidence type="ECO:0000256" key="3">
    <source>
        <dbReference type="ARBA" id="ARBA00023237"/>
    </source>
</evidence>
<feature type="compositionally biased region" description="Basic and acidic residues" evidence="4">
    <location>
        <begin position="15"/>
        <end position="25"/>
    </location>
</feature>
<evidence type="ECO:0000313" key="6">
    <source>
        <dbReference type="Proteomes" id="UP000589292"/>
    </source>
</evidence>
<dbReference type="Gene3D" id="2.40.170.20">
    <property type="entry name" value="TonB-dependent receptor, beta-barrel domain"/>
    <property type="match status" value="1"/>
</dbReference>
<name>A0A7V8U714_9SPHN</name>
<dbReference type="InterPro" id="IPR037066">
    <property type="entry name" value="Plug_dom_sf"/>
</dbReference>
<feature type="region of interest" description="Disordered" evidence="4">
    <location>
        <begin position="129"/>
        <end position="156"/>
    </location>
</feature>
<proteinExistence type="predicted"/>
<dbReference type="SUPFAM" id="SSF56935">
    <property type="entry name" value="Porins"/>
    <property type="match status" value="1"/>
</dbReference>
<evidence type="ECO:0000313" key="5">
    <source>
        <dbReference type="EMBL" id="MBA1372950.1"/>
    </source>
</evidence>
<feature type="region of interest" description="Disordered" evidence="4">
    <location>
        <begin position="1"/>
        <end position="30"/>
    </location>
</feature>
<dbReference type="InterPro" id="IPR036942">
    <property type="entry name" value="Beta-barrel_TonB_sf"/>
</dbReference>
<feature type="compositionally biased region" description="Gly residues" evidence="4">
    <location>
        <begin position="807"/>
        <end position="829"/>
    </location>
</feature>
<feature type="region of interest" description="Disordered" evidence="4">
    <location>
        <begin position="801"/>
        <end position="870"/>
    </location>
</feature>
<protein>
    <submittedName>
        <fullName evidence="5">TonB-dependent receptor</fullName>
    </submittedName>
</protein>
<dbReference type="EMBL" id="VDES01000001">
    <property type="protein sequence ID" value="MBA1372950.1"/>
    <property type="molecule type" value="Genomic_DNA"/>
</dbReference>
<keyword evidence="5" id="KW-0675">Receptor</keyword>
<accession>A0A7V8U714</accession>
<feature type="compositionally biased region" description="Gly residues" evidence="4">
    <location>
        <begin position="851"/>
        <end position="870"/>
    </location>
</feature>
<feature type="compositionally biased region" description="Low complexity" evidence="4">
    <location>
        <begin position="129"/>
        <end position="143"/>
    </location>
</feature>
<feature type="compositionally biased region" description="Polar residues" evidence="4">
    <location>
        <begin position="78"/>
        <end position="88"/>
    </location>
</feature>
<feature type="region of interest" description="Disordered" evidence="4">
    <location>
        <begin position="61"/>
        <end position="89"/>
    </location>
</feature>
<dbReference type="GO" id="GO:0009279">
    <property type="term" value="C:cell outer membrane"/>
    <property type="evidence" value="ECO:0007669"/>
    <property type="project" value="UniProtKB-SubCell"/>
</dbReference>
<keyword evidence="3" id="KW-0998">Cell outer membrane</keyword>
<gene>
    <name evidence="5" type="ORF">FG486_01250</name>
</gene>
<evidence type="ECO:0000256" key="1">
    <source>
        <dbReference type="ARBA" id="ARBA00004442"/>
    </source>
</evidence>
<dbReference type="AlphaFoldDB" id="A0A7V8U714"/>
<comment type="caution">
    <text evidence="5">The sequence shown here is derived from an EMBL/GenBank/DDBJ whole genome shotgun (WGS) entry which is preliminary data.</text>
</comment>
<keyword evidence="6" id="KW-1185">Reference proteome</keyword>
<evidence type="ECO:0000256" key="4">
    <source>
        <dbReference type="SAM" id="MobiDB-lite"/>
    </source>
</evidence>
<dbReference type="PANTHER" id="PTHR47234:SF2">
    <property type="entry name" value="TONB-DEPENDENT RECEPTOR"/>
    <property type="match status" value="1"/>
</dbReference>
<evidence type="ECO:0000256" key="2">
    <source>
        <dbReference type="ARBA" id="ARBA00023136"/>
    </source>
</evidence>
<dbReference type="Proteomes" id="UP000589292">
    <property type="component" value="Unassembled WGS sequence"/>
</dbReference>
<reference evidence="5 6" key="1">
    <citation type="journal article" date="1994" name="Int. J. Syst. Bacteriol.">
        <title>Phylogenetic positions of novel aerobic, bacteriochlorophyll a-containing bacteria and description of Roseococcus thiosulfatophilus gen. nov., sp. nov., Erythromicrobium ramosum gen. nov., sp. nov., and Erythrobacter litoralis sp. nov.</title>
        <authorList>
            <person name="Yurkov V."/>
            <person name="Stackebrandt E."/>
            <person name="Holmes A."/>
            <person name="Fuerst J.A."/>
            <person name="Hugenholtz P."/>
            <person name="Golecki J."/>
            <person name="Gad'on N."/>
            <person name="Gorlenko V.M."/>
            <person name="Kompantseva E.I."/>
            <person name="Drews G."/>
        </authorList>
    </citation>
    <scope>NUCLEOTIDE SEQUENCE [LARGE SCALE GENOMIC DNA]</scope>
    <source>
        <strain evidence="5 6">KR-99</strain>
    </source>
</reference>
<dbReference type="Gene3D" id="2.170.130.10">
    <property type="entry name" value="TonB-dependent receptor, plug domain"/>
    <property type="match status" value="1"/>
</dbReference>
<sequence>MVRESPGPMQSSARLTDKACKRKDGSLQGAGRSVEPRRWLKFVTIQHWAIRACASYCAATDQRPRRSPIGANDKETLSPMTLSPSSRSDAPIAARRSFGLSLATVLLVAASPAALAASLEDAAVDAKAVSAEAAQPQDAAQTPADPPPPDTEPDADGETIVVRAERLRGSIQTDIPPVTELNAQDVASYGASSLAELLQQIAPQTGSARGRGGDGPVVLLNGQRVSGFRAIRDIPPEAIAKVEVFPEELALKYGFRPDQRVINFILVDNYQSLAAEVDNGLSTQGGYGTTEFEGTFTKLGKNTRLIVDVEYEMATALRESERGIIQPDSSAPFALGGNVGASPFGTGAEISPALSALAGRTVTLAGVPQGLTGAPALSAFNGAPNTTDLGEFRTLIPNSDRIQANATYARNLGPDTNVQVNATYTNNFATSLLGLNTATLTVPAANPFNPFGRDVSLLTAFGDPRAITRTVDTDTYSLGFNANGVLPANWKWALTGDYTRVDTLTIIDQPVDTSGVQAAISRATGAINPFTGTLGSLLPGLVSDTAESRNQLFNTQLTANGKLADLPAGPVNLTLVGGFARRLQDSTDSRRAGQGSVSLTRSEANVSANIDVPLVDTYMSDWFGKLSVNGNLGYRELSDIGGLLSFGYGLNWAPTDTLTIQASLIGEEAAPGIGQLGDPQIVTPNVSTFDLARNETVLATIISGGNPLLTAEERRDVKVSVSYRPPFVEGLDFLAEFIRNRSYGTTASFPILTPEIEAAFPDRIIRDSDGTLLAIDQRAINYDRVTSDRLRYGINFSKRIGGDERGGGAGGPPGAGRPGAGGGPRSPGAGGPPPGGSGGERAAAGGPPRGPGAGGPPRGPSGGFGPGAGGRGGRWNISIYHTVRFAETIRIRPGLADLDLLGGSAIGSSGGVPRHGVELEGGLFLNGIGLRFTGNYQSGSRVDGGGLPGSTDLRFNDIATFGMRAFVNFDNKPKLTEALPFLKGSRLRLGVDNIFNAQQRVTNEAGEVPLRYQPGFIDPQGRVVSLSFRKRF</sequence>
<keyword evidence="2" id="KW-0472">Membrane</keyword>
<organism evidence="5 6">
    <name type="scientific">Sphingomonas ursincola</name>
    <dbReference type="NCBI Taxonomy" id="56361"/>
    <lineage>
        <taxon>Bacteria</taxon>
        <taxon>Pseudomonadati</taxon>
        <taxon>Pseudomonadota</taxon>
        <taxon>Alphaproteobacteria</taxon>
        <taxon>Sphingomonadales</taxon>
        <taxon>Sphingomonadaceae</taxon>
        <taxon>Sphingomonas</taxon>
    </lineage>
</organism>
<dbReference type="PANTHER" id="PTHR47234">
    <property type="match status" value="1"/>
</dbReference>
<comment type="subcellular location">
    <subcellularLocation>
        <location evidence="1">Cell outer membrane</location>
    </subcellularLocation>
</comment>